<name>A0ABD1ZBN9_9MARC</name>
<organism evidence="1 2">
    <name type="scientific">Riccia fluitans</name>
    <dbReference type="NCBI Taxonomy" id="41844"/>
    <lineage>
        <taxon>Eukaryota</taxon>
        <taxon>Viridiplantae</taxon>
        <taxon>Streptophyta</taxon>
        <taxon>Embryophyta</taxon>
        <taxon>Marchantiophyta</taxon>
        <taxon>Marchantiopsida</taxon>
        <taxon>Marchantiidae</taxon>
        <taxon>Marchantiales</taxon>
        <taxon>Ricciaceae</taxon>
        <taxon>Riccia</taxon>
    </lineage>
</organism>
<evidence type="ECO:0000313" key="2">
    <source>
        <dbReference type="Proteomes" id="UP001605036"/>
    </source>
</evidence>
<comment type="caution">
    <text evidence="1">The sequence shown here is derived from an EMBL/GenBank/DDBJ whole genome shotgun (WGS) entry which is preliminary data.</text>
</comment>
<reference evidence="1 2" key="1">
    <citation type="submission" date="2024-09" db="EMBL/GenBank/DDBJ databases">
        <title>Chromosome-scale assembly of Riccia fluitans.</title>
        <authorList>
            <person name="Paukszto L."/>
            <person name="Sawicki J."/>
            <person name="Karawczyk K."/>
            <person name="Piernik-Szablinska J."/>
            <person name="Szczecinska M."/>
            <person name="Mazdziarz M."/>
        </authorList>
    </citation>
    <scope>NUCLEOTIDE SEQUENCE [LARGE SCALE GENOMIC DNA]</scope>
    <source>
        <strain evidence="1">Rf_01</strain>
        <tissue evidence="1">Aerial parts of the thallus</tissue>
    </source>
</reference>
<gene>
    <name evidence="1" type="ORF">R1flu_012693</name>
</gene>
<dbReference type="AlphaFoldDB" id="A0ABD1ZBN9"/>
<proteinExistence type="predicted"/>
<dbReference type="Proteomes" id="UP001605036">
    <property type="component" value="Unassembled WGS sequence"/>
</dbReference>
<sequence>MDLRRSRMACGRATEAAWYAKGVDAECEAEVLVLGIEGGVKGTELLLGGGRNSSKVRWREEEAKKGLYQKVKDSVSFFLRRMQEKRPTTEEIQTELVQSGELMSSPPMVQGRKVILDAPFHVQG</sequence>
<dbReference type="EMBL" id="JBHFFA010000002">
    <property type="protein sequence ID" value="KAL2645106.1"/>
    <property type="molecule type" value="Genomic_DNA"/>
</dbReference>
<evidence type="ECO:0000313" key="1">
    <source>
        <dbReference type="EMBL" id="KAL2645106.1"/>
    </source>
</evidence>
<keyword evidence="2" id="KW-1185">Reference proteome</keyword>
<protein>
    <submittedName>
        <fullName evidence="1">Uncharacterized protein</fullName>
    </submittedName>
</protein>
<accession>A0ABD1ZBN9</accession>